<reference evidence="1 2" key="1">
    <citation type="journal article" date="2015" name="Plant Cell">
        <title>Oil accumulation by the oleaginous diatom Fistulifera solaris as revealed by the genome and transcriptome.</title>
        <authorList>
            <person name="Tanaka T."/>
            <person name="Maeda Y."/>
            <person name="Veluchamy A."/>
            <person name="Tanaka M."/>
            <person name="Abida H."/>
            <person name="Marechal E."/>
            <person name="Bowler C."/>
            <person name="Muto M."/>
            <person name="Sunaga Y."/>
            <person name="Tanaka M."/>
            <person name="Yoshino T."/>
            <person name="Taniguchi T."/>
            <person name="Fukuda Y."/>
            <person name="Nemoto M."/>
            <person name="Matsumoto M."/>
            <person name="Wong P.S."/>
            <person name="Aburatani S."/>
            <person name="Fujibuchi W."/>
        </authorList>
    </citation>
    <scope>NUCLEOTIDE SEQUENCE [LARGE SCALE GENOMIC DNA]</scope>
    <source>
        <strain evidence="1 2">JPCC DA0580</strain>
    </source>
</reference>
<dbReference type="InParanoid" id="A0A1Z5KRW3"/>
<dbReference type="Gene3D" id="1.25.10.10">
    <property type="entry name" value="Leucine-rich Repeat Variant"/>
    <property type="match status" value="2"/>
</dbReference>
<accession>A0A1Z5KRW3</accession>
<evidence type="ECO:0000313" key="2">
    <source>
        <dbReference type="Proteomes" id="UP000198406"/>
    </source>
</evidence>
<evidence type="ECO:0000313" key="1">
    <source>
        <dbReference type="EMBL" id="GAX29046.1"/>
    </source>
</evidence>
<dbReference type="InterPro" id="IPR016024">
    <property type="entry name" value="ARM-type_fold"/>
</dbReference>
<dbReference type="InterPro" id="IPR011989">
    <property type="entry name" value="ARM-like"/>
</dbReference>
<dbReference type="SUPFAM" id="SSF48371">
    <property type="entry name" value="ARM repeat"/>
    <property type="match status" value="1"/>
</dbReference>
<organism evidence="1 2">
    <name type="scientific">Fistulifera solaris</name>
    <name type="common">Oleaginous diatom</name>
    <dbReference type="NCBI Taxonomy" id="1519565"/>
    <lineage>
        <taxon>Eukaryota</taxon>
        <taxon>Sar</taxon>
        <taxon>Stramenopiles</taxon>
        <taxon>Ochrophyta</taxon>
        <taxon>Bacillariophyta</taxon>
        <taxon>Bacillariophyceae</taxon>
        <taxon>Bacillariophycidae</taxon>
        <taxon>Naviculales</taxon>
        <taxon>Naviculaceae</taxon>
        <taxon>Fistulifera</taxon>
    </lineage>
</organism>
<dbReference type="AlphaFoldDB" id="A0A1Z5KRW3"/>
<keyword evidence="2" id="KW-1185">Reference proteome</keyword>
<protein>
    <submittedName>
        <fullName evidence="1">Uncharacterized protein</fullName>
    </submittedName>
</protein>
<dbReference type="Proteomes" id="UP000198406">
    <property type="component" value="Unassembled WGS sequence"/>
</dbReference>
<name>A0A1Z5KRW3_FISSO</name>
<dbReference type="EMBL" id="BDSP01000285">
    <property type="protein sequence ID" value="GAX29046.1"/>
    <property type="molecule type" value="Genomic_DNA"/>
</dbReference>
<sequence length="547" mass="61308">MKASSYQLRKKKLQAKHAFVIKKNHREGTLLSELSSPAAKASVSRLHWSANRPSEQAHQLFLQIDELLQAGTPDELLAAVDSLKTLFVQANNERDMEATKLFYEAVRDYEFHLLCRLLTPGMCEKIQIKAVGIFVEIAYSKYARLIVTSEDALEKIIVALHASNKAIRLRSVGCIANLAVEENFREYLLSKPRVMTGLINNLELNHKTIQDAALVMICCDTCWAVNNLISLESSAGFAKIQPFLHPLVQVLALMEQCLVVDKTQLYFSIRYGVRALEKGFDMARRENIACSLLHNKLLIHFLSGCVRYRRDAKTRDIAITAMNCMRHFALKEFADENFVTDVTKTLNEERQLRSGAVDFLSSWSIAVASMIRNGLSEQMSAHIVTRLANGISSLTDTKWSWPHELRTKACEAMAVLGASLRNPDHVRAFWVSKGGLCLVTALKLESETAVHLQALAALHHLIPENPSQTSSFLLPRSELQEKIIAAVEQILEHPNDVTHAAATAVSMKLEALKNWENEEAPCVELMEAKIVLPSTKRRRVELGAYNA</sequence>
<proteinExistence type="predicted"/>
<gene>
    <name evidence="1" type="ORF">FisN_7Hh362</name>
</gene>
<comment type="caution">
    <text evidence="1">The sequence shown here is derived from an EMBL/GenBank/DDBJ whole genome shotgun (WGS) entry which is preliminary data.</text>
</comment>